<evidence type="ECO:0000313" key="1">
    <source>
        <dbReference type="EMBL" id="RHW53529.1"/>
    </source>
</evidence>
<sequence length="62" mass="7035">MYIVKDDLGNLLVPGTLGYKCSMDVNTGATGVLMNLCDTRAKDKWNSWFPILGDKFKLFQKY</sequence>
<gene>
    <name evidence="1" type="ORF">DS834_00910</name>
</gene>
<protein>
    <recommendedName>
        <fullName evidence="3">Ricin B lectin domain-containing protein</fullName>
    </recommendedName>
</protein>
<accession>A0ABX9LWK3</accession>
<comment type="caution">
    <text evidence="1">The sequence shown here is derived from an EMBL/GenBank/DDBJ whole genome shotgun (WGS) entry which is preliminary data.</text>
</comment>
<organism evidence="1 2">
    <name type="scientific">Lactobacillus bombicola</name>
    <dbReference type="NCBI Taxonomy" id="1505723"/>
    <lineage>
        <taxon>Bacteria</taxon>
        <taxon>Bacillati</taxon>
        <taxon>Bacillota</taxon>
        <taxon>Bacilli</taxon>
        <taxon>Lactobacillales</taxon>
        <taxon>Lactobacillaceae</taxon>
        <taxon>Lactobacillus</taxon>
    </lineage>
</organism>
<reference evidence="1 2" key="1">
    <citation type="submission" date="2018-07" db="EMBL/GenBank/DDBJ databases">
        <title>Genome sequences of six Lactobacillus spp. isolated from bumble bee guts.</title>
        <authorList>
            <person name="Motta E.V.S."/>
            <person name="Moran N.A."/>
        </authorList>
    </citation>
    <scope>NUCLEOTIDE SEQUENCE [LARGE SCALE GENOMIC DNA]</scope>
    <source>
        <strain evidence="1 2">BI-4G</strain>
    </source>
</reference>
<evidence type="ECO:0008006" key="3">
    <source>
        <dbReference type="Google" id="ProtNLM"/>
    </source>
</evidence>
<evidence type="ECO:0000313" key="2">
    <source>
        <dbReference type="Proteomes" id="UP000283380"/>
    </source>
</evidence>
<dbReference type="Proteomes" id="UP000283380">
    <property type="component" value="Unassembled WGS sequence"/>
</dbReference>
<keyword evidence="2" id="KW-1185">Reference proteome</keyword>
<name>A0ABX9LWK3_9LACO</name>
<proteinExistence type="predicted"/>
<dbReference type="EMBL" id="QOCU01000001">
    <property type="protein sequence ID" value="RHW53529.1"/>
    <property type="molecule type" value="Genomic_DNA"/>
</dbReference>